<dbReference type="Proteomes" id="UP001218188">
    <property type="component" value="Unassembled WGS sequence"/>
</dbReference>
<reference evidence="1" key="1">
    <citation type="submission" date="2023-03" db="EMBL/GenBank/DDBJ databases">
        <title>Massive genome expansion in bonnet fungi (Mycena s.s.) driven by repeated elements and novel gene families across ecological guilds.</title>
        <authorList>
            <consortium name="Lawrence Berkeley National Laboratory"/>
            <person name="Harder C.B."/>
            <person name="Miyauchi S."/>
            <person name="Viragh M."/>
            <person name="Kuo A."/>
            <person name="Thoen E."/>
            <person name="Andreopoulos B."/>
            <person name="Lu D."/>
            <person name="Skrede I."/>
            <person name="Drula E."/>
            <person name="Henrissat B."/>
            <person name="Morin E."/>
            <person name="Kohler A."/>
            <person name="Barry K."/>
            <person name="LaButti K."/>
            <person name="Morin E."/>
            <person name="Salamov A."/>
            <person name="Lipzen A."/>
            <person name="Mereny Z."/>
            <person name="Hegedus B."/>
            <person name="Baldrian P."/>
            <person name="Stursova M."/>
            <person name="Weitz H."/>
            <person name="Taylor A."/>
            <person name="Grigoriev I.V."/>
            <person name="Nagy L.G."/>
            <person name="Martin F."/>
            <person name="Kauserud H."/>
        </authorList>
    </citation>
    <scope>NUCLEOTIDE SEQUENCE</scope>
    <source>
        <strain evidence="1">CBHHK200</strain>
    </source>
</reference>
<dbReference type="AlphaFoldDB" id="A0AAD6S5V5"/>
<organism evidence="1 2">
    <name type="scientific">Mycena alexandri</name>
    <dbReference type="NCBI Taxonomy" id="1745969"/>
    <lineage>
        <taxon>Eukaryota</taxon>
        <taxon>Fungi</taxon>
        <taxon>Dikarya</taxon>
        <taxon>Basidiomycota</taxon>
        <taxon>Agaricomycotina</taxon>
        <taxon>Agaricomycetes</taxon>
        <taxon>Agaricomycetidae</taxon>
        <taxon>Agaricales</taxon>
        <taxon>Marasmiineae</taxon>
        <taxon>Mycenaceae</taxon>
        <taxon>Mycena</taxon>
    </lineage>
</organism>
<protein>
    <submittedName>
        <fullName evidence="1">Uncharacterized protein</fullName>
    </submittedName>
</protein>
<evidence type="ECO:0000313" key="1">
    <source>
        <dbReference type="EMBL" id="KAJ7020756.1"/>
    </source>
</evidence>
<accession>A0AAD6S5V5</accession>
<dbReference type="EMBL" id="JARJCM010000252">
    <property type="protein sequence ID" value="KAJ7020756.1"/>
    <property type="molecule type" value="Genomic_DNA"/>
</dbReference>
<evidence type="ECO:0000313" key="2">
    <source>
        <dbReference type="Proteomes" id="UP001218188"/>
    </source>
</evidence>
<name>A0AAD6S5V5_9AGAR</name>
<comment type="caution">
    <text evidence="1">The sequence shown here is derived from an EMBL/GenBank/DDBJ whole genome shotgun (WGS) entry which is preliminary data.</text>
</comment>
<sequence length="199" mass="21411">MGEGGGAVGGARRRYVVLPIPPPLVLPFSSLSSLAFASDVLPPSVSAASARSTALSSRLLPLLRSPFSLHLGPQPRPLPPIIQDFDTTIPRTTPLLRMREYAGANTRCVPAPPLPVSSGAVESHVVTRTEFLCAAQSRASSKAAGSTFPVPSYIHIHFRLSSLLRISAPQLRPIVVPLHAWPWIYPQLLRFFPLQTSLA</sequence>
<gene>
    <name evidence="1" type="ORF">C8F04DRAFT_1142988</name>
</gene>
<proteinExistence type="predicted"/>
<keyword evidence="2" id="KW-1185">Reference proteome</keyword>